<keyword evidence="2" id="KW-0560">Oxidoreductase</keyword>
<dbReference type="RefSeq" id="WP_080820170.1">
    <property type="nucleotide sequence ID" value="NZ_LT009749.1"/>
</dbReference>
<proteinExistence type="inferred from homology"/>
<dbReference type="InterPro" id="IPR002347">
    <property type="entry name" value="SDR_fam"/>
</dbReference>
<evidence type="ECO:0000256" key="1">
    <source>
        <dbReference type="ARBA" id="ARBA00006484"/>
    </source>
</evidence>
<dbReference type="EMBL" id="FBWG01000032">
    <property type="protein sequence ID" value="CUX49837.1"/>
    <property type="molecule type" value="Genomic_DNA"/>
</dbReference>
<dbReference type="PANTHER" id="PTHR43976:SF16">
    <property type="entry name" value="SHORT-CHAIN DEHYDROGENASE_REDUCTASE FAMILY PROTEIN"/>
    <property type="match status" value="1"/>
</dbReference>
<dbReference type="PRINTS" id="PR00080">
    <property type="entry name" value="SDRFAMILY"/>
</dbReference>
<dbReference type="Proteomes" id="UP000191987">
    <property type="component" value="Unassembled WGS sequence"/>
</dbReference>
<comment type="similarity">
    <text evidence="1 3">Belongs to the short-chain dehydrogenases/reductases (SDR) family.</text>
</comment>
<evidence type="ECO:0000313" key="4">
    <source>
        <dbReference type="EMBL" id="CUX49837.1"/>
    </source>
</evidence>
<gene>
    <name evidence="4" type="ORF">AGR7C_Lc140162</name>
</gene>
<reference evidence="4 5" key="1">
    <citation type="submission" date="2016-01" db="EMBL/GenBank/DDBJ databases">
        <authorList>
            <person name="Oliw E.H."/>
        </authorList>
    </citation>
    <scope>NUCLEOTIDE SEQUENCE [LARGE SCALE GENOMIC DNA]</scope>
    <source>
        <strain evidence="4 5">Zutra 3-1</strain>
    </source>
</reference>
<organism evidence="4 5">
    <name type="scientific">Agrobacterium deltaense Zutra 3/1</name>
    <dbReference type="NCBI Taxonomy" id="1183427"/>
    <lineage>
        <taxon>Bacteria</taxon>
        <taxon>Pseudomonadati</taxon>
        <taxon>Pseudomonadota</taxon>
        <taxon>Alphaproteobacteria</taxon>
        <taxon>Hyphomicrobiales</taxon>
        <taxon>Rhizobiaceae</taxon>
        <taxon>Rhizobium/Agrobacterium group</taxon>
        <taxon>Agrobacterium</taxon>
    </lineage>
</organism>
<name>A0A1S7RCD8_9HYPH</name>
<dbReference type="InterPro" id="IPR051911">
    <property type="entry name" value="SDR_oxidoreductase"/>
</dbReference>
<evidence type="ECO:0000256" key="2">
    <source>
        <dbReference type="ARBA" id="ARBA00023002"/>
    </source>
</evidence>
<dbReference type="CDD" id="cd05374">
    <property type="entry name" value="17beta-HSD-like_SDR_c"/>
    <property type="match status" value="1"/>
</dbReference>
<dbReference type="InterPro" id="IPR036291">
    <property type="entry name" value="NAD(P)-bd_dom_sf"/>
</dbReference>
<dbReference type="AlphaFoldDB" id="A0A1S7RCD8"/>
<dbReference type="PANTHER" id="PTHR43976">
    <property type="entry name" value="SHORT CHAIN DEHYDROGENASE"/>
    <property type="match status" value="1"/>
</dbReference>
<accession>A0A1S7RCD8</accession>
<evidence type="ECO:0000256" key="3">
    <source>
        <dbReference type="RuleBase" id="RU000363"/>
    </source>
</evidence>
<sequence length="270" mass="29103">MSTDKIVVVTGASSGIGQATVRLLSQNGFKVFAGSRNPDKSGPVPGVEYGRLDVDNDESVRQFVDWVLSRSGRIDVVVNNAGVSLVGPVESTSDDEAKALFETNLFGPLRMMRAVLPAMRQQNSGLIVNVSSVLGFLPAPYMGLYASSKHALEGLSETLDHEVRQFNIRSVLVEPTFTRTSLDVNAKQTEARIDDYAPQFAKSNEAVLSAIKTASSPQIVAAEIMAAITGPHKMRRPVGKQATLLSRLKRFVPAKALDSGIRKTFGLSRS</sequence>
<dbReference type="Gene3D" id="3.40.50.720">
    <property type="entry name" value="NAD(P)-binding Rossmann-like Domain"/>
    <property type="match status" value="1"/>
</dbReference>
<dbReference type="NCBIfam" id="NF004823">
    <property type="entry name" value="PRK06179.1"/>
    <property type="match status" value="1"/>
</dbReference>
<dbReference type="SUPFAM" id="SSF51735">
    <property type="entry name" value="NAD(P)-binding Rossmann-fold domains"/>
    <property type="match status" value="1"/>
</dbReference>
<dbReference type="GO" id="GO:0016491">
    <property type="term" value="F:oxidoreductase activity"/>
    <property type="evidence" value="ECO:0007669"/>
    <property type="project" value="UniProtKB-KW"/>
</dbReference>
<dbReference type="Pfam" id="PF00106">
    <property type="entry name" value="adh_short"/>
    <property type="match status" value="1"/>
</dbReference>
<protein>
    <submittedName>
        <fullName evidence="4">Short chain dehydrogenase</fullName>
    </submittedName>
</protein>
<dbReference type="PRINTS" id="PR00081">
    <property type="entry name" value="GDHRDH"/>
</dbReference>
<evidence type="ECO:0000313" key="5">
    <source>
        <dbReference type="Proteomes" id="UP000191987"/>
    </source>
</evidence>